<evidence type="ECO:0000256" key="1">
    <source>
        <dbReference type="SAM" id="SignalP"/>
    </source>
</evidence>
<name>A0A678TQC9_SACSP</name>
<reference evidence="2" key="1">
    <citation type="submission" date="2018-04" db="EMBL/GenBank/DDBJ databases">
        <title>Comparative Analysis of Homologous Sequences of Saccharum officinarum and Saccharum spontaneum Reveals Independent Polyploidization Events.</title>
        <authorList>
            <person name="Sharma A."/>
            <person name="Song J."/>
            <person name="Lin Q."/>
            <person name="Singh R."/>
            <person name="Ramos N."/>
            <person name="Wang K."/>
            <person name="Zhang J."/>
            <person name="Ming R."/>
            <person name="Yu Q."/>
        </authorList>
    </citation>
    <scope>NUCLEOTIDE SEQUENCE</scope>
</reference>
<dbReference type="InterPro" id="IPR036052">
    <property type="entry name" value="TrpB-like_PALP_sf"/>
</dbReference>
<protein>
    <submittedName>
        <fullName evidence="2">Uncharacterized protein</fullName>
    </submittedName>
</protein>
<keyword evidence="1" id="KW-0732">Signal</keyword>
<sequence length="181" mass="20049">MLSAGSWAWAYGVSLLACPSQASPNLKWQEWREAGFTEQRSLSASNGGRITGCCTMSPIQAQGLTIANHHFFLALLLTSLSCFQTKEAHKDTNVSEDFYLKSWTPQPSTRLTMTTEEAMANTRRLAKERGPACGHFFRSKPGSLLEDKGKMIVTVFPSGGERYMDSDFFADVRGECIAMTF</sequence>
<proteinExistence type="predicted"/>
<feature type="chain" id="PRO_5025687305" evidence="1">
    <location>
        <begin position="23"/>
        <end position="181"/>
    </location>
</feature>
<dbReference type="AntiFam" id="ANF00038">
    <property type="entry name" value="Overlaps SRP RNA, same strand"/>
</dbReference>
<dbReference type="AlphaFoldDB" id="A0A678TQC9"/>
<evidence type="ECO:0000313" key="2">
    <source>
        <dbReference type="EMBL" id="AWA44792.1"/>
    </source>
</evidence>
<feature type="signal peptide" evidence="1">
    <location>
        <begin position="1"/>
        <end position="22"/>
    </location>
</feature>
<dbReference type="EMBL" id="MH182519">
    <property type="protein sequence ID" value="AWA44792.1"/>
    <property type="molecule type" value="Genomic_DNA"/>
</dbReference>
<organism evidence="2">
    <name type="scientific">Saccharum spontaneum</name>
    <name type="common">Wild sugarcane</name>
    <dbReference type="NCBI Taxonomy" id="62335"/>
    <lineage>
        <taxon>Eukaryota</taxon>
        <taxon>Viridiplantae</taxon>
        <taxon>Streptophyta</taxon>
        <taxon>Embryophyta</taxon>
        <taxon>Tracheophyta</taxon>
        <taxon>Spermatophyta</taxon>
        <taxon>Magnoliopsida</taxon>
        <taxon>Liliopsida</taxon>
        <taxon>Poales</taxon>
        <taxon>Poaceae</taxon>
        <taxon>PACMAD clade</taxon>
        <taxon>Panicoideae</taxon>
        <taxon>Andropogonodae</taxon>
        <taxon>Andropogoneae</taxon>
        <taxon>Saccharinae</taxon>
        <taxon>Saccharum</taxon>
        <taxon>Saccharum officinarum species complex</taxon>
    </lineage>
</organism>
<gene>
    <name evidence="2" type="ORF">SS32B07_000014</name>
</gene>
<dbReference type="Gene3D" id="3.40.50.1100">
    <property type="match status" value="1"/>
</dbReference>
<accession>A0A678TQC9</accession>